<keyword evidence="3" id="KW-1185">Reference proteome</keyword>
<feature type="transmembrane region" description="Helical" evidence="1">
    <location>
        <begin position="12"/>
        <end position="31"/>
    </location>
</feature>
<evidence type="ECO:0000256" key="1">
    <source>
        <dbReference type="SAM" id="Phobius"/>
    </source>
</evidence>
<evidence type="ECO:0000313" key="3">
    <source>
        <dbReference type="Proteomes" id="UP000500857"/>
    </source>
</evidence>
<keyword evidence="1" id="KW-0472">Membrane</keyword>
<dbReference type="Proteomes" id="UP000500857">
    <property type="component" value="Chromosome"/>
</dbReference>
<proteinExistence type="predicted"/>
<evidence type="ECO:0008006" key="4">
    <source>
        <dbReference type="Google" id="ProtNLM"/>
    </source>
</evidence>
<dbReference type="RefSeq" id="WP_168568443.1">
    <property type="nucleotide sequence ID" value="NZ_CP051167.1"/>
</dbReference>
<sequence>MRKSPQPGTGKTISLYIFGIFFLLSAIVVILKGTGILGWIPNYLIWALVLVSIGAGILAGIKNVSDRR</sequence>
<dbReference type="AlphaFoldDB" id="A0A6H1TUJ1"/>
<feature type="transmembrane region" description="Helical" evidence="1">
    <location>
        <begin position="43"/>
        <end position="61"/>
    </location>
</feature>
<gene>
    <name evidence="2" type="ORF">HCG48_06610</name>
</gene>
<evidence type="ECO:0000313" key="2">
    <source>
        <dbReference type="EMBL" id="QIZ70288.1"/>
    </source>
</evidence>
<dbReference type="EMBL" id="CP051167">
    <property type="protein sequence ID" value="QIZ70288.1"/>
    <property type="molecule type" value="Genomic_DNA"/>
</dbReference>
<keyword evidence="1" id="KW-0812">Transmembrane</keyword>
<organism evidence="2 3">
    <name type="scientific">Oxynema aestuarii AP17</name>
    <dbReference type="NCBI Taxonomy" id="2064643"/>
    <lineage>
        <taxon>Bacteria</taxon>
        <taxon>Bacillati</taxon>
        <taxon>Cyanobacteriota</taxon>
        <taxon>Cyanophyceae</taxon>
        <taxon>Oscillatoriophycideae</taxon>
        <taxon>Oscillatoriales</taxon>
        <taxon>Oscillatoriaceae</taxon>
        <taxon>Oxynema</taxon>
        <taxon>Oxynema aestuarii</taxon>
    </lineage>
</organism>
<protein>
    <recommendedName>
        <fullName evidence="4">DUF5668 domain-containing protein</fullName>
    </recommendedName>
</protein>
<keyword evidence="1" id="KW-1133">Transmembrane helix</keyword>
<name>A0A6H1TUJ1_9CYAN</name>
<reference evidence="2 3" key="1">
    <citation type="submission" date="2020-04" db="EMBL/GenBank/DDBJ databases">
        <authorList>
            <person name="Basu S."/>
            <person name="Maruthanayagam V."/>
            <person name="Chakraborty S."/>
            <person name="Pramanik A."/>
            <person name="Mukherjee J."/>
            <person name="Brink B."/>
        </authorList>
    </citation>
    <scope>NUCLEOTIDE SEQUENCE [LARGE SCALE GENOMIC DNA]</scope>
    <source>
        <strain evidence="2 3">AP17</strain>
    </source>
</reference>
<accession>A0A6H1TUJ1</accession>
<dbReference type="KEGG" id="oxy:HCG48_06610"/>